<sequence>MTAKNSADNAWWLPVELATDSCWSFNIGPLSIYVKRQAQQWQLAYERASTIGERELLSSSAALCMPPQLKAERYMFRQSPAALCLKPVLMDRPVVVKTLQPVHVPPAEQTTLYISSPVSVRVSLQQPEYLLQEIAIARLSDTWFGPSTQVGELCYADKTHARYNKNELPLRPHRAITPVVVQNTSKQMLSLSKISIPVPYLAVYSSADGNLWTDPITLQHEGANSLARFKTGTLSAADASGATLISPARAVPEKHSLIRAFTNIFAE</sequence>
<dbReference type="EMBL" id="FNXF01000001">
    <property type="protein sequence ID" value="SEH57064.1"/>
    <property type="molecule type" value="Genomic_DNA"/>
</dbReference>
<dbReference type="OrthoDB" id="6695259at2"/>
<gene>
    <name evidence="1" type="ORF">SAMN05660691_00227</name>
</gene>
<dbReference type="Proteomes" id="UP000199371">
    <property type="component" value="Unassembled WGS sequence"/>
</dbReference>
<evidence type="ECO:0000313" key="1">
    <source>
        <dbReference type="EMBL" id="SEH57064.1"/>
    </source>
</evidence>
<dbReference type="InterPro" id="IPR007366">
    <property type="entry name" value="DUF432"/>
</dbReference>
<name>A0A1H6JBR1_9GAMM</name>
<dbReference type="AlphaFoldDB" id="A0A1H6JBR1"/>
<dbReference type="RefSeq" id="WP_092789302.1">
    <property type="nucleotide sequence ID" value="NZ_FNXF01000001.1"/>
</dbReference>
<keyword evidence="2" id="KW-1185">Reference proteome</keyword>
<dbReference type="Pfam" id="PF04254">
    <property type="entry name" value="DUF432"/>
    <property type="match status" value="1"/>
</dbReference>
<proteinExistence type="predicted"/>
<reference evidence="2" key="1">
    <citation type="submission" date="2016-10" db="EMBL/GenBank/DDBJ databases">
        <authorList>
            <person name="Varghese N."/>
            <person name="Submissions S."/>
        </authorList>
    </citation>
    <scope>NUCLEOTIDE SEQUENCE [LARGE SCALE GENOMIC DNA]</scope>
    <source>
        <strain evidence="2">DSM 17616</strain>
    </source>
</reference>
<accession>A0A1H6JBR1</accession>
<dbReference type="STRING" id="173990.SAMN05660691_00227"/>
<organism evidence="1 2">
    <name type="scientific">Rheinheimera pacifica</name>
    <dbReference type="NCBI Taxonomy" id="173990"/>
    <lineage>
        <taxon>Bacteria</taxon>
        <taxon>Pseudomonadati</taxon>
        <taxon>Pseudomonadota</taxon>
        <taxon>Gammaproteobacteria</taxon>
        <taxon>Chromatiales</taxon>
        <taxon>Chromatiaceae</taxon>
        <taxon>Rheinheimera</taxon>
    </lineage>
</organism>
<protein>
    <submittedName>
        <fullName evidence="1">Uncharacterized protein</fullName>
    </submittedName>
</protein>
<evidence type="ECO:0000313" key="2">
    <source>
        <dbReference type="Proteomes" id="UP000199371"/>
    </source>
</evidence>